<dbReference type="Proteomes" id="UP001476798">
    <property type="component" value="Unassembled WGS sequence"/>
</dbReference>
<sequence length="84" mass="8968">SCTLLFSPTNSSAEGLYAVQLMMEDFPRQTIMLTQSGSQVMKTTGNSMGMISVQFASKVDPAAPSGIEGEYLPRFLPPTPQHGG</sequence>
<protein>
    <submittedName>
        <fullName evidence="1">Uncharacterized protein</fullName>
    </submittedName>
</protein>
<proteinExistence type="predicted"/>
<reference evidence="1 2" key="1">
    <citation type="submission" date="2021-06" db="EMBL/GenBank/DDBJ databases">
        <authorList>
            <person name="Palmer J.M."/>
        </authorList>
    </citation>
    <scope>NUCLEOTIDE SEQUENCE [LARGE SCALE GENOMIC DNA]</scope>
    <source>
        <strain evidence="1 2">GA_2019</strain>
        <tissue evidence="1">Muscle</tissue>
    </source>
</reference>
<evidence type="ECO:0000313" key="1">
    <source>
        <dbReference type="EMBL" id="MEQ2176385.1"/>
    </source>
</evidence>
<comment type="caution">
    <text evidence="1">The sequence shown here is derived from an EMBL/GenBank/DDBJ whole genome shotgun (WGS) entry which is preliminary data.</text>
</comment>
<dbReference type="EMBL" id="JAHRIO010053565">
    <property type="protein sequence ID" value="MEQ2176385.1"/>
    <property type="molecule type" value="Genomic_DNA"/>
</dbReference>
<evidence type="ECO:0000313" key="2">
    <source>
        <dbReference type="Proteomes" id="UP001476798"/>
    </source>
</evidence>
<organism evidence="1 2">
    <name type="scientific">Goodea atripinnis</name>
    <dbReference type="NCBI Taxonomy" id="208336"/>
    <lineage>
        <taxon>Eukaryota</taxon>
        <taxon>Metazoa</taxon>
        <taxon>Chordata</taxon>
        <taxon>Craniata</taxon>
        <taxon>Vertebrata</taxon>
        <taxon>Euteleostomi</taxon>
        <taxon>Actinopterygii</taxon>
        <taxon>Neopterygii</taxon>
        <taxon>Teleostei</taxon>
        <taxon>Neoteleostei</taxon>
        <taxon>Acanthomorphata</taxon>
        <taxon>Ovalentaria</taxon>
        <taxon>Atherinomorphae</taxon>
        <taxon>Cyprinodontiformes</taxon>
        <taxon>Goodeidae</taxon>
        <taxon>Goodea</taxon>
    </lineage>
</organism>
<gene>
    <name evidence="1" type="ORF">GOODEAATRI_027436</name>
</gene>
<keyword evidence="2" id="KW-1185">Reference proteome</keyword>
<feature type="non-terminal residue" evidence="1">
    <location>
        <position position="1"/>
    </location>
</feature>
<name>A0ABV0NYM8_9TELE</name>
<accession>A0ABV0NYM8</accession>